<dbReference type="PROSITE" id="PS51839">
    <property type="entry name" value="4FE4S_HC3"/>
    <property type="match status" value="1"/>
</dbReference>
<dbReference type="PROSITE" id="PS00641">
    <property type="entry name" value="COMPLEX1_75K_1"/>
    <property type="match status" value="1"/>
</dbReference>
<dbReference type="Proteomes" id="UP000057158">
    <property type="component" value="Chromosome"/>
</dbReference>
<comment type="cofactor">
    <cofactor evidence="14">
        <name>[2Fe-2S] cluster</name>
        <dbReference type="ChEBI" id="CHEBI:190135"/>
    </cofactor>
</comment>
<keyword evidence="6" id="KW-0874">Quinone</keyword>
<dbReference type="InterPro" id="IPR001041">
    <property type="entry name" value="2Fe-2S_ferredoxin-type"/>
</dbReference>
<dbReference type="Pfam" id="PF10588">
    <property type="entry name" value="NADH-G_4Fe-4S_3"/>
    <property type="match status" value="1"/>
</dbReference>
<evidence type="ECO:0000256" key="13">
    <source>
        <dbReference type="ARBA" id="ARBA00023136"/>
    </source>
</evidence>
<comment type="subcellular location">
    <subcellularLocation>
        <location evidence="2">Membrane</location>
    </subcellularLocation>
</comment>
<dbReference type="SMART" id="SM00929">
    <property type="entry name" value="NADH-G_4Fe-4S_3"/>
    <property type="match status" value="1"/>
</dbReference>
<dbReference type="SUPFAM" id="SSF50692">
    <property type="entry name" value="ADC-like"/>
    <property type="match status" value="1"/>
</dbReference>
<dbReference type="SUPFAM" id="SSF54292">
    <property type="entry name" value="2Fe-2S ferredoxin-like"/>
    <property type="match status" value="1"/>
</dbReference>
<protein>
    <submittedName>
        <fullName evidence="20">NADH dehydrogenase subunit G</fullName>
    </submittedName>
</protein>
<dbReference type="InterPro" id="IPR054351">
    <property type="entry name" value="NADH_UbQ_OxRdtase_ferredoxin"/>
</dbReference>
<evidence type="ECO:0000256" key="16">
    <source>
        <dbReference type="RuleBase" id="RU004523"/>
    </source>
</evidence>
<feature type="domain" description="4Fe-4S His(Cys)3-ligated-type" evidence="19">
    <location>
        <begin position="80"/>
        <end position="119"/>
    </location>
</feature>
<proteinExistence type="inferred from homology"/>
<evidence type="ECO:0000313" key="21">
    <source>
        <dbReference type="Proteomes" id="UP000057158"/>
    </source>
</evidence>
<keyword evidence="11" id="KW-0520">NAD</keyword>
<gene>
    <name evidence="20" type="primary">nuoG-2</name>
    <name evidence="20" type="ORF">DSOUD_3408</name>
</gene>
<evidence type="ECO:0000259" key="19">
    <source>
        <dbReference type="PROSITE" id="PS51839"/>
    </source>
</evidence>
<comment type="similarity">
    <text evidence="3 16">Belongs to the complex I 75 kDa subunit family.</text>
</comment>
<dbReference type="STRING" id="1603606.DSOUD_3408"/>
<dbReference type="InterPro" id="IPR010228">
    <property type="entry name" value="NADH_UbQ_OxRdtase_Gsu"/>
</dbReference>
<dbReference type="PANTHER" id="PTHR43105">
    <property type="entry name" value="RESPIRATORY NITRATE REDUCTASE"/>
    <property type="match status" value="1"/>
</dbReference>
<evidence type="ECO:0000259" key="17">
    <source>
        <dbReference type="PROSITE" id="PS51085"/>
    </source>
</evidence>
<sequence length="798" mass="85472">MPTLTIDNQTITVPEGENVLEAARALGIVIPHFCYHEALGAVGACRLCAMKFEDGPVKGIQMSCMILAKDGMVVSTVDPEAAEMRRHLIEWLMMNHPHDCPVCDEGGECQLQEMTIAGGHGIRRYRGKKRTWINQDLGPFVEQEMNRCIQCYRCVRTYQDYCGGDDFGVMGSRDRLFFGRFRDGALQSPFSGNIIDVCPTGVFTSRPFRFRSRSWDLEEADSICPHCSLGCAVVPGARYRQVQRVRAGVNRQTNGFFICDRGRFGYGYVNHPQRPRTPLVDGREATWEEALGAAGRRIESLVAQHGPQSVAFLGSSRASLEANALLREWARTLGTPHLVFESHPERDRAARAATLLGEKSCSLEEIRRSDLAILIGCDPASEAPMLGLALRQAVRSGGQVAAVDPRPILLPFPASRLPLHPERLPTLLSALSGGSLDAFSRAEALFVEGLRQRLAAAKRPVLIGGADLLGEAGVQAFAATVTALCREERPCAGMVTLSGPNSFGGALLSGAAPDFSNLLDAMQEGTIKALITLQADPFLDSGDPGAVEAALPHLELLVALDCTPTETMRRAHIFLPTTTLVEESGTLINNEGRLLPYRQVFSPGTPIAVTGDGDHPPRTFETGTPGDAPRPAWSILGRLQGADDSLEEIRGRLAAADLRLSPLTALPAEGERVRGIGALAAPPAVPLPICRPAGTLALYVVESFVGSGLLESLSAVLDPLRRPAEIHLNSDDAEGLGISDGEAVTLTTVLGRQGVTARTSSALPAGIAILPRLRGSALAPFVPGTRHLYGTVSSGGRP</sequence>
<dbReference type="Gene3D" id="3.40.228.10">
    <property type="entry name" value="Dimethylsulfoxide Reductase, domain 2"/>
    <property type="match status" value="1"/>
</dbReference>
<dbReference type="Pfam" id="PF13510">
    <property type="entry name" value="Fer2_4"/>
    <property type="match status" value="1"/>
</dbReference>
<dbReference type="CDD" id="cd00207">
    <property type="entry name" value="fer2"/>
    <property type="match status" value="1"/>
</dbReference>
<dbReference type="GO" id="GO:0048038">
    <property type="term" value="F:quinone binding"/>
    <property type="evidence" value="ECO:0007669"/>
    <property type="project" value="UniProtKB-KW"/>
</dbReference>
<keyword evidence="12" id="KW-0830">Ubiquinone</keyword>
<evidence type="ECO:0000256" key="11">
    <source>
        <dbReference type="ARBA" id="ARBA00023027"/>
    </source>
</evidence>
<evidence type="ECO:0000256" key="8">
    <source>
        <dbReference type="ARBA" id="ARBA00022967"/>
    </source>
</evidence>
<evidence type="ECO:0000256" key="6">
    <source>
        <dbReference type="ARBA" id="ARBA00022719"/>
    </source>
</evidence>
<feature type="domain" description="2Fe-2S ferredoxin-type" evidence="17">
    <location>
        <begin position="1"/>
        <end position="80"/>
    </location>
</feature>
<name>A0A0M4DKN5_9BACT</name>
<keyword evidence="21" id="KW-1185">Reference proteome</keyword>
<evidence type="ECO:0000256" key="9">
    <source>
        <dbReference type="ARBA" id="ARBA00023004"/>
    </source>
</evidence>
<dbReference type="PROSITE" id="PS51669">
    <property type="entry name" value="4FE4S_MOW_BIS_MGD"/>
    <property type="match status" value="1"/>
</dbReference>
<dbReference type="InterPro" id="IPR050123">
    <property type="entry name" value="Prok_molybdopt-oxidoreductase"/>
</dbReference>
<dbReference type="SUPFAM" id="SSF53706">
    <property type="entry name" value="Formate dehydrogenase/DMSO reductase, domains 1-3"/>
    <property type="match status" value="1"/>
</dbReference>
<evidence type="ECO:0000256" key="12">
    <source>
        <dbReference type="ARBA" id="ARBA00023075"/>
    </source>
</evidence>
<dbReference type="OrthoDB" id="9816402at2"/>
<feature type="domain" description="4Fe-4S Mo/W bis-MGD-type" evidence="18">
    <location>
        <begin position="217"/>
        <end position="273"/>
    </location>
</feature>
<evidence type="ECO:0000256" key="7">
    <source>
        <dbReference type="ARBA" id="ARBA00022723"/>
    </source>
</evidence>
<dbReference type="FunFam" id="3.10.20.740:FF:000004">
    <property type="entry name" value="NADH-quinone oxidoreductase"/>
    <property type="match status" value="1"/>
</dbReference>
<dbReference type="PROSITE" id="PS51085">
    <property type="entry name" value="2FE2S_FER_2"/>
    <property type="match status" value="1"/>
</dbReference>
<dbReference type="GO" id="GO:0051537">
    <property type="term" value="F:2 iron, 2 sulfur cluster binding"/>
    <property type="evidence" value="ECO:0007669"/>
    <property type="project" value="UniProtKB-KW"/>
</dbReference>
<evidence type="ECO:0000256" key="1">
    <source>
        <dbReference type="ARBA" id="ARBA00001966"/>
    </source>
</evidence>
<comment type="catalytic activity">
    <reaction evidence="15">
        <text>a quinone + NADH + 5 H(+)(in) = a quinol + NAD(+) + 4 H(+)(out)</text>
        <dbReference type="Rhea" id="RHEA:57888"/>
        <dbReference type="ChEBI" id="CHEBI:15378"/>
        <dbReference type="ChEBI" id="CHEBI:24646"/>
        <dbReference type="ChEBI" id="CHEBI:57540"/>
        <dbReference type="ChEBI" id="CHEBI:57945"/>
        <dbReference type="ChEBI" id="CHEBI:132124"/>
    </reaction>
</comment>
<comment type="cofactor">
    <cofactor evidence="1">
        <name>[4Fe-4S] cluster</name>
        <dbReference type="ChEBI" id="CHEBI:49883"/>
    </cofactor>
</comment>
<dbReference type="NCBIfam" id="TIGR01973">
    <property type="entry name" value="NuoG"/>
    <property type="match status" value="1"/>
</dbReference>
<evidence type="ECO:0000256" key="14">
    <source>
        <dbReference type="ARBA" id="ARBA00034078"/>
    </source>
</evidence>
<dbReference type="GO" id="GO:0051539">
    <property type="term" value="F:4 iron, 4 sulfur cluster binding"/>
    <property type="evidence" value="ECO:0007669"/>
    <property type="project" value="UniProtKB-KW"/>
</dbReference>
<evidence type="ECO:0000256" key="10">
    <source>
        <dbReference type="ARBA" id="ARBA00023014"/>
    </source>
</evidence>
<dbReference type="Pfam" id="PF22117">
    <property type="entry name" value="Fer4_Nqo3"/>
    <property type="match status" value="1"/>
</dbReference>
<dbReference type="Gene3D" id="3.10.20.740">
    <property type="match status" value="1"/>
</dbReference>
<dbReference type="InterPro" id="IPR009010">
    <property type="entry name" value="Asp_de-COase-like_dom_sf"/>
</dbReference>
<keyword evidence="5" id="KW-0001">2Fe-2S</keyword>
<dbReference type="PROSITE" id="PS00642">
    <property type="entry name" value="COMPLEX1_75K_2"/>
    <property type="match status" value="1"/>
</dbReference>
<dbReference type="GO" id="GO:0016020">
    <property type="term" value="C:membrane"/>
    <property type="evidence" value="ECO:0007669"/>
    <property type="project" value="UniProtKB-SubCell"/>
</dbReference>
<evidence type="ECO:0000313" key="20">
    <source>
        <dbReference type="EMBL" id="ALC18125.1"/>
    </source>
</evidence>
<keyword evidence="9" id="KW-0408">Iron</keyword>
<dbReference type="EMBL" id="CP010802">
    <property type="protein sequence ID" value="ALC18125.1"/>
    <property type="molecule type" value="Genomic_DNA"/>
</dbReference>
<evidence type="ECO:0000256" key="15">
    <source>
        <dbReference type="ARBA" id="ARBA00047712"/>
    </source>
</evidence>
<evidence type="ECO:0000259" key="18">
    <source>
        <dbReference type="PROSITE" id="PS51669"/>
    </source>
</evidence>
<evidence type="ECO:0000256" key="2">
    <source>
        <dbReference type="ARBA" id="ARBA00004370"/>
    </source>
</evidence>
<keyword evidence="10" id="KW-0411">Iron-sulfur</keyword>
<keyword evidence="13" id="KW-0472">Membrane</keyword>
<dbReference type="Gene3D" id="3.40.50.740">
    <property type="match status" value="2"/>
</dbReference>
<evidence type="ECO:0000256" key="3">
    <source>
        <dbReference type="ARBA" id="ARBA00005404"/>
    </source>
</evidence>
<dbReference type="GO" id="GO:0008137">
    <property type="term" value="F:NADH dehydrogenase (ubiquinone) activity"/>
    <property type="evidence" value="ECO:0007669"/>
    <property type="project" value="InterPro"/>
</dbReference>
<accession>A0A0M4DKN5</accession>
<dbReference type="RefSeq" id="WP_053552071.1">
    <property type="nucleotide sequence ID" value="NZ_CP010802.1"/>
</dbReference>
<dbReference type="Pfam" id="PF04879">
    <property type="entry name" value="Molybdop_Fe4S4"/>
    <property type="match status" value="1"/>
</dbReference>
<dbReference type="AlphaFoldDB" id="A0A0M4DKN5"/>
<organism evidence="20 21">
    <name type="scientific">Desulfuromonas soudanensis</name>
    <dbReference type="NCBI Taxonomy" id="1603606"/>
    <lineage>
        <taxon>Bacteria</taxon>
        <taxon>Pseudomonadati</taxon>
        <taxon>Thermodesulfobacteriota</taxon>
        <taxon>Desulfuromonadia</taxon>
        <taxon>Desulfuromonadales</taxon>
        <taxon>Desulfuromonadaceae</taxon>
        <taxon>Desulfuromonas</taxon>
    </lineage>
</organism>
<dbReference type="InterPro" id="IPR006656">
    <property type="entry name" value="Mopterin_OxRdtase"/>
</dbReference>
<dbReference type="InterPro" id="IPR036010">
    <property type="entry name" value="2Fe-2S_ferredoxin-like_sf"/>
</dbReference>
<dbReference type="KEGG" id="des:DSOUD_3408"/>
<dbReference type="GO" id="GO:0042773">
    <property type="term" value="P:ATP synthesis coupled electron transport"/>
    <property type="evidence" value="ECO:0007669"/>
    <property type="project" value="InterPro"/>
</dbReference>
<dbReference type="InterPro" id="IPR000283">
    <property type="entry name" value="NADH_UbQ_OxRdtase_75kDa_su_CS"/>
</dbReference>
<keyword evidence="4" id="KW-0004">4Fe-4S</keyword>
<keyword evidence="8" id="KW-1278">Translocase</keyword>
<dbReference type="SMART" id="SM00926">
    <property type="entry name" value="Molybdop_Fe4S4"/>
    <property type="match status" value="1"/>
</dbReference>
<dbReference type="PANTHER" id="PTHR43105:SF10">
    <property type="entry name" value="NADH-QUINONE OXIDOREDUCTASE SUBUNIT G"/>
    <property type="match status" value="1"/>
</dbReference>
<dbReference type="GO" id="GO:0046872">
    <property type="term" value="F:metal ion binding"/>
    <property type="evidence" value="ECO:0007669"/>
    <property type="project" value="UniProtKB-KW"/>
</dbReference>
<evidence type="ECO:0000256" key="5">
    <source>
        <dbReference type="ARBA" id="ARBA00022714"/>
    </source>
</evidence>
<dbReference type="Pfam" id="PF00384">
    <property type="entry name" value="Molybdopterin"/>
    <property type="match status" value="1"/>
</dbReference>
<dbReference type="CDD" id="cd02768">
    <property type="entry name" value="MopB_NADH-Q-OR-NuoG2"/>
    <property type="match status" value="1"/>
</dbReference>
<keyword evidence="7" id="KW-0479">Metal-binding</keyword>
<dbReference type="Gene3D" id="2.20.25.90">
    <property type="entry name" value="ADC-like domains"/>
    <property type="match status" value="1"/>
</dbReference>
<dbReference type="InterPro" id="IPR019574">
    <property type="entry name" value="NADH_UbQ_OxRdtase_Gsu_4Fe4S-bd"/>
</dbReference>
<reference evidence="20 21" key="1">
    <citation type="submission" date="2015-07" db="EMBL/GenBank/DDBJ databases">
        <title>Isolation and Genomic Characterization of a Novel Halophilic Metal-Reducing Deltaproteobacterium from the Deep Subsurface.</title>
        <authorList>
            <person name="Badalamenti J.P."/>
            <person name="Summers Z.M."/>
            <person name="Gralnick J.A."/>
            <person name="Bond D.R."/>
        </authorList>
    </citation>
    <scope>NUCLEOTIDE SEQUENCE [LARGE SCALE GENOMIC DNA]</scope>
    <source>
        <strain evidence="20 21">WTL</strain>
    </source>
</reference>
<evidence type="ECO:0000256" key="4">
    <source>
        <dbReference type="ARBA" id="ARBA00022485"/>
    </source>
</evidence>
<dbReference type="InterPro" id="IPR006963">
    <property type="entry name" value="Mopterin_OxRdtase_4Fe-4S_dom"/>
</dbReference>
<dbReference type="PATRIC" id="fig|1603606.3.peg.3668"/>
<dbReference type="SUPFAM" id="SSF54862">
    <property type="entry name" value="4Fe-4S ferredoxins"/>
    <property type="match status" value="1"/>
</dbReference>
<dbReference type="GO" id="GO:0003954">
    <property type="term" value="F:NADH dehydrogenase activity"/>
    <property type="evidence" value="ECO:0007669"/>
    <property type="project" value="TreeGrafter"/>
</dbReference>